<dbReference type="GO" id="GO:0006915">
    <property type="term" value="P:apoptotic process"/>
    <property type="evidence" value="ECO:0007669"/>
    <property type="project" value="UniProtKB-KW"/>
</dbReference>
<sequence>MKKSLIEDVGVSENRIQCLLGSHNPTPPDDPSIPSRTNIMKTLRGLIDNPDIERGDNIIIHYAGHGASYYCSEHFSAQSTCQTGACPIDALCPIDRDTMDSDKHWIPDISERELYTLFTQISHKKGHHITFITDCCHASSFDRQDGDSAIRTTHPTFHSDVHNMLRAADQLLKHFPRYPSVLLKDWQPDTGSHVILAACLDYQYAKEIGGEEGYGGIFTKTLVDVLKSGAWRKETTYVGLTHLLNQSYTQTPVVAGDHKYDRIWYQV</sequence>
<gene>
    <name evidence="5" type="ORF">EV420DRAFT_1588756</name>
</gene>
<comment type="similarity">
    <text evidence="1">Belongs to the peptidase C14B family.</text>
</comment>
<name>A0AA39J6W4_ARMTA</name>
<keyword evidence="6" id="KW-1185">Reference proteome</keyword>
<dbReference type="EMBL" id="JAUEPS010000115">
    <property type="protein sequence ID" value="KAK0437260.1"/>
    <property type="molecule type" value="Genomic_DNA"/>
</dbReference>
<dbReference type="SUPFAM" id="SSF52129">
    <property type="entry name" value="Caspase-like"/>
    <property type="match status" value="1"/>
</dbReference>
<evidence type="ECO:0000313" key="6">
    <source>
        <dbReference type="Proteomes" id="UP001175211"/>
    </source>
</evidence>
<evidence type="ECO:0000256" key="1">
    <source>
        <dbReference type="ARBA" id="ARBA00009005"/>
    </source>
</evidence>
<evidence type="ECO:0000259" key="4">
    <source>
        <dbReference type="Pfam" id="PF00656"/>
    </source>
</evidence>
<dbReference type="Gene3D" id="3.40.50.1460">
    <property type="match status" value="1"/>
</dbReference>
<dbReference type="InterPro" id="IPR029030">
    <property type="entry name" value="Caspase-like_dom_sf"/>
</dbReference>
<dbReference type="AlphaFoldDB" id="A0AA39J6W4"/>
<organism evidence="5 6">
    <name type="scientific">Armillaria tabescens</name>
    <name type="common">Ringless honey mushroom</name>
    <name type="synonym">Agaricus tabescens</name>
    <dbReference type="NCBI Taxonomy" id="1929756"/>
    <lineage>
        <taxon>Eukaryota</taxon>
        <taxon>Fungi</taxon>
        <taxon>Dikarya</taxon>
        <taxon>Basidiomycota</taxon>
        <taxon>Agaricomycotina</taxon>
        <taxon>Agaricomycetes</taxon>
        <taxon>Agaricomycetidae</taxon>
        <taxon>Agaricales</taxon>
        <taxon>Marasmiineae</taxon>
        <taxon>Physalacriaceae</taxon>
        <taxon>Desarmillaria</taxon>
    </lineage>
</organism>
<keyword evidence="3" id="KW-0788">Thiol protease</keyword>
<keyword evidence="3" id="KW-0645">Protease</keyword>
<dbReference type="GO" id="GO:0004197">
    <property type="term" value="F:cysteine-type endopeptidase activity"/>
    <property type="evidence" value="ECO:0007669"/>
    <property type="project" value="InterPro"/>
</dbReference>
<evidence type="ECO:0000256" key="3">
    <source>
        <dbReference type="ARBA" id="ARBA00022807"/>
    </source>
</evidence>
<dbReference type="Proteomes" id="UP001175211">
    <property type="component" value="Unassembled WGS sequence"/>
</dbReference>
<dbReference type="PANTHER" id="PTHR48104">
    <property type="entry name" value="METACASPASE-4"/>
    <property type="match status" value="1"/>
</dbReference>
<dbReference type="PANTHER" id="PTHR48104:SF30">
    <property type="entry name" value="METACASPASE-1"/>
    <property type="match status" value="1"/>
</dbReference>
<accession>A0AA39J6W4</accession>
<evidence type="ECO:0000313" key="5">
    <source>
        <dbReference type="EMBL" id="KAK0437260.1"/>
    </source>
</evidence>
<dbReference type="Pfam" id="PF00656">
    <property type="entry name" value="Peptidase_C14"/>
    <property type="match status" value="1"/>
</dbReference>
<comment type="caution">
    <text evidence="5">The sequence shown here is derived from an EMBL/GenBank/DDBJ whole genome shotgun (WGS) entry which is preliminary data.</text>
</comment>
<proteinExistence type="inferred from homology"/>
<dbReference type="GO" id="GO:0005737">
    <property type="term" value="C:cytoplasm"/>
    <property type="evidence" value="ECO:0007669"/>
    <property type="project" value="TreeGrafter"/>
</dbReference>
<evidence type="ECO:0000256" key="2">
    <source>
        <dbReference type="ARBA" id="ARBA00022703"/>
    </source>
</evidence>
<dbReference type="InterPro" id="IPR011600">
    <property type="entry name" value="Pept_C14_caspase"/>
</dbReference>
<dbReference type="RefSeq" id="XP_060322532.1">
    <property type="nucleotide sequence ID" value="XM_060474863.1"/>
</dbReference>
<dbReference type="GO" id="GO:0006508">
    <property type="term" value="P:proteolysis"/>
    <property type="evidence" value="ECO:0007669"/>
    <property type="project" value="InterPro"/>
</dbReference>
<keyword evidence="2" id="KW-0053">Apoptosis</keyword>
<dbReference type="GeneID" id="85358411"/>
<keyword evidence="3" id="KW-0378">Hydrolase</keyword>
<feature type="domain" description="Peptidase C14 caspase" evidence="4">
    <location>
        <begin position="34"/>
        <end position="239"/>
    </location>
</feature>
<dbReference type="InterPro" id="IPR050452">
    <property type="entry name" value="Metacaspase"/>
</dbReference>
<reference evidence="5" key="1">
    <citation type="submission" date="2023-06" db="EMBL/GenBank/DDBJ databases">
        <authorList>
            <consortium name="Lawrence Berkeley National Laboratory"/>
            <person name="Ahrendt S."/>
            <person name="Sahu N."/>
            <person name="Indic B."/>
            <person name="Wong-Bajracharya J."/>
            <person name="Merenyi Z."/>
            <person name="Ke H.-M."/>
            <person name="Monk M."/>
            <person name="Kocsube S."/>
            <person name="Drula E."/>
            <person name="Lipzen A."/>
            <person name="Balint B."/>
            <person name="Henrissat B."/>
            <person name="Andreopoulos B."/>
            <person name="Martin F.M."/>
            <person name="Harder C.B."/>
            <person name="Rigling D."/>
            <person name="Ford K.L."/>
            <person name="Foster G.D."/>
            <person name="Pangilinan J."/>
            <person name="Papanicolaou A."/>
            <person name="Barry K."/>
            <person name="LaButti K."/>
            <person name="Viragh M."/>
            <person name="Koriabine M."/>
            <person name="Yan M."/>
            <person name="Riley R."/>
            <person name="Champramary S."/>
            <person name="Plett K.L."/>
            <person name="Tsai I.J."/>
            <person name="Slot J."/>
            <person name="Sipos G."/>
            <person name="Plett J."/>
            <person name="Nagy L.G."/>
            <person name="Grigoriev I.V."/>
        </authorList>
    </citation>
    <scope>NUCLEOTIDE SEQUENCE</scope>
    <source>
        <strain evidence="5">CCBAS 213</strain>
    </source>
</reference>
<protein>
    <recommendedName>
        <fullName evidence="4">Peptidase C14 caspase domain-containing protein</fullName>
    </recommendedName>
</protein>